<proteinExistence type="predicted"/>
<comment type="caution">
    <text evidence="6">The sequence shown here is derived from an EMBL/GenBank/DDBJ whole genome shotgun (WGS) entry which is preliminary data.</text>
</comment>
<dbReference type="EMBL" id="BSYJ01000002">
    <property type="protein sequence ID" value="GMG86942.1"/>
    <property type="molecule type" value="Genomic_DNA"/>
</dbReference>
<evidence type="ECO:0000256" key="1">
    <source>
        <dbReference type="ARBA" id="ARBA00004370"/>
    </source>
</evidence>
<dbReference type="Proteomes" id="UP001224392">
    <property type="component" value="Unassembled WGS sequence"/>
</dbReference>
<evidence type="ECO:0000313" key="6">
    <source>
        <dbReference type="EMBL" id="GMG86942.1"/>
    </source>
</evidence>
<dbReference type="Gene3D" id="2.40.160.50">
    <property type="entry name" value="membrane protein fhac: a member of the omp85/tpsb transporter family"/>
    <property type="match status" value="1"/>
</dbReference>
<dbReference type="Pfam" id="PF07244">
    <property type="entry name" value="POTRA"/>
    <property type="match status" value="1"/>
</dbReference>
<keyword evidence="3" id="KW-0472">Membrane</keyword>
<dbReference type="PROSITE" id="PS51257">
    <property type="entry name" value="PROKAR_LIPOPROTEIN"/>
    <property type="match status" value="1"/>
</dbReference>
<feature type="domain" description="POTRA" evidence="5">
    <location>
        <begin position="194"/>
        <end position="266"/>
    </location>
</feature>
<protein>
    <submittedName>
        <fullName evidence="6">Autotransporter assembly complex family protein</fullName>
    </submittedName>
</protein>
<feature type="chain" id="PRO_5046071018" evidence="4">
    <location>
        <begin position="23"/>
        <end position="585"/>
    </location>
</feature>
<evidence type="ECO:0000259" key="5">
    <source>
        <dbReference type="PROSITE" id="PS51779"/>
    </source>
</evidence>
<dbReference type="PANTHER" id="PTHR12815">
    <property type="entry name" value="SORTING AND ASSEMBLY MACHINERY SAMM50 PROTEIN FAMILY MEMBER"/>
    <property type="match status" value="1"/>
</dbReference>
<keyword evidence="2" id="KW-1134">Transmembrane beta strand</keyword>
<sequence length="585" mass="65100">MTTIRFLLATALLLGCFSQAQALPFFENLPDYKVRMQGDFEDPELRGWLRDELQALRKNDPVIKEFESLDKVARYERGRLNELLRSVGYYRAQVRYRITEEVIHYLVRPGPVYIIESVNVDLPPMNMAEPLPDLPLAAGTALVASRVLEGREIIARHVGQHACLLDLEVAYDVKVIHNIAQARVVYRVSPSAQVNFGEIYFSGLESIQEDYLRGLVGIKPGDCFSPQALDSARLRLLKTNLIAGVTPEISEPYDGRVDIYLHVQERKHRTFRAGVGYTSSEGFGGALGWEHRNFFQRGERVDISTKVNKVQQSLEGALTVPRFLRTDQQLRGALEIKAEELDAYEADSVSLSALVTRRLSKHRKVSLGGELKYSDILDEGVRDSFTLFALPVAGTWNTTDNILDAKRGVSLGLEFKPFIDLNSSSTQFNKTTFSAAAFHTFEGTGYTPTIAARFVGGVITGLANERIPADERFYAGGGGSVRGYSYQSLGPRLDGASTGGRGLTEISLETRFRVNEDWGGVVFVDGGNAFESSAVKFDNLFWGAGIGVRYFTSFAPLRFDIAFPLDRRDGTDDPYQIYVSFGQAF</sequence>
<dbReference type="PROSITE" id="PS51779">
    <property type="entry name" value="POTRA"/>
    <property type="match status" value="1"/>
</dbReference>
<feature type="signal peptide" evidence="4">
    <location>
        <begin position="1"/>
        <end position="22"/>
    </location>
</feature>
<name>A0ABQ6LXW4_9GAMM</name>
<dbReference type="PANTHER" id="PTHR12815:SF42">
    <property type="entry name" value="BACTERIAL SURFACE ANTIGEN (D15) DOMAIN-CONTAINING PROTEIN"/>
    <property type="match status" value="1"/>
</dbReference>
<reference evidence="6 7" key="1">
    <citation type="submission" date="2023-04" db="EMBL/GenBank/DDBJ databases">
        <title>Marinobulbifer ophiurae gen. nov., sp. Nov., isolate from tissue of brittle star Ophioplocus japonicus.</title>
        <authorList>
            <person name="Kawano K."/>
            <person name="Sawayama S."/>
            <person name="Nakagawa S."/>
        </authorList>
    </citation>
    <scope>NUCLEOTIDE SEQUENCE [LARGE SCALE GENOMIC DNA]</scope>
    <source>
        <strain evidence="6 7">NKW57</strain>
    </source>
</reference>
<keyword evidence="4" id="KW-0732">Signal</keyword>
<evidence type="ECO:0000313" key="7">
    <source>
        <dbReference type="Proteomes" id="UP001224392"/>
    </source>
</evidence>
<dbReference type="InterPro" id="IPR039910">
    <property type="entry name" value="D15-like"/>
</dbReference>
<keyword evidence="7" id="KW-1185">Reference proteome</keyword>
<evidence type="ECO:0000256" key="4">
    <source>
        <dbReference type="SAM" id="SignalP"/>
    </source>
</evidence>
<gene>
    <name evidence="6" type="ORF">MNKW57_12630</name>
</gene>
<evidence type="ECO:0000256" key="3">
    <source>
        <dbReference type="ARBA" id="ARBA00023136"/>
    </source>
</evidence>
<dbReference type="Gene3D" id="3.10.20.310">
    <property type="entry name" value="membrane protein fhac"/>
    <property type="match status" value="1"/>
</dbReference>
<accession>A0ABQ6LXW4</accession>
<dbReference type="InterPro" id="IPR010827">
    <property type="entry name" value="BamA/TamA_POTRA"/>
</dbReference>
<evidence type="ECO:0000256" key="2">
    <source>
        <dbReference type="ARBA" id="ARBA00022452"/>
    </source>
</evidence>
<dbReference type="RefSeq" id="WP_285763565.1">
    <property type="nucleotide sequence ID" value="NZ_BSYJ01000002.1"/>
</dbReference>
<organism evidence="6 7">
    <name type="scientific">Biformimicrobium ophioploci</name>
    <dbReference type="NCBI Taxonomy" id="3036711"/>
    <lineage>
        <taxon>Bacteria</taxon>
        <taxon>Pseudomonadati</taxon>
        <taxon>Pseudomonadota</taxon>
        <taxon>Gammaproteobacteria</taxon>
        <taxon>Cellvibrionales</taxon>
        <taxon>Microbulbiferaceae</taxon>
        <taxon>Biformimicrobium</taxon>
    </lineage>
</organism>
<comment type="subcellular location">
    <subcellularLocation>
        <location evidence="1">Membrane</location>
    </subcellularLocation>
</comment>
<dbReference type="InterPro" id="IPR034746">
    <property type="entry name" value="POTRA"/>
</dbReference>
<dbReference type="Pfam" id="PF01103">
    <property type="entry name" value="Omp85"/>
    <property type="match status" value="1"/>
</dbReference>
<keyword evidence="2" id="KW-0812">Transmembrane</keyword>
<dbReference type="InterPro" id="IPR000184">
    <property type="entry name" value="Bac_surfAg_D15"/>
</dbReference>